<sequence>MVGIIAARSINNVIGKDGKIPWKIKGEQAQFKELTIGNVVVMGRRSFEEIGRALPNRKTIVVSNNKVFEGENLATVGSVKEAIDLAGDEKVFIAGGYGLYKEAMPYVDVMYITEVKTYIENGDVFFPDFNKEDFDVEIGESAGDDIEFTRVIYRRRNK</sequence>
<comment type="catalytic activity">
    <reaction evidence="7">
        <text>(6S)-5,6,7,8-tetrahydrofolate + NADP(+) = 7,8-dihydrofolate + NADPH + H(+)</text>
        <dbReference type="Rhea" id="RHEA:15009"/>
        <dbReference type="ChEBI" id="CHEBI:15378"/>
        <dbReference type="ChEBI" id="CHEBI:57451"/>
        <dbReference type="ChEBI" id="CHEBI:57453"/>
        <dbReference type="ChEBI" id="CHEBI:57783"/>
        <dbReference type="ChEBI" id="CHEBI:58349"/>
        <dbReference type="EC" id="1.5.1.3"/>
    </reaction>
</comment>
<dbReference type="InterPro" id="IPR001796">
    <property type="entry name" value="DHFR_dom"/>
</dbReference>
<evidence type="ECO:0000256" key="8">
    <source>
        <dbReference type="RuleBase" id="RU004474"/>
    </source>
</evidence>
<dbReference type="PIRSF" id="PIRSF000194">
    <property type="entry name" value="DHFR"/>
    <property type="match status" value="1"/>
</dbReference>
<proteinExistence type="inferred from homology"/>
<dbReference type="RefSeq" id="WP_078766278.1">
    <property type="nucleotide sequence ID" value="NZ_FUXZ01000008.1"/>
</dbReference>
<comment type="pathway">
    <text evidence="1 7">Cofactor biosynthesis; tetrahydrofolate biosynthesis; 5,6,7,8-tetrahydrofolate from 7,8-dihydrofolate: step 1/1.</text>
</comment>
<dbReference type="CDD" id="cd00209">
    <property type="entry name" value="DHFR"/>
    <property type="match status" value="1"/>
</dbReference>
<dbReference type="Gene3D" id="3.40.430.10">
    <property type="entry name" value="Dihydrofolate Reductase, subunit A"/>
    <property type="match status" value="1"/>
</dbReference>
<evidence type="ECO:0000256" key="6">
    <source>
        <dbReference type="ARBA" id="ARBA00023002"/>
    </source>
</evidence>
<dbReference type="GO" id="GO:0046654">
    <property type="term" value="P:tetrahydrofolate biosynthetic process"/>
    <property type="evidence" value="ECO:0007669"/>
    <property type="project" value="UniProtKB-UniPathway"/>
</dbReference>
<dbReference type="PROSITE" id="PS51330">
    <property type="entry name" value="DHFR_2"/>
    <property type="match status" value="1"/>
</dbReference>
<dbReference type="STRING" id="39495.SAMN02745111_01401"/>
<protein>
    <recommendedName>
        <fullName evidence="3 7">Dihydrofolate reductase</fullName>
        <ecNumber evidence="3 7">1.5.1.3</ecNumber>
    </recommendedName>
</protein>
<gene>
    <name evidence="10" type="ORF">SAMN02745111_01401</name>
</gene>
<dbReference type="GO" id="GO:0006730">
    <property type="term" value="P:one-carbon metabolic process"/>
    <property type="evidence" value="ECO:0007669"/>
    <property type="project" value="UniProtKB-KW"/>
</dbReference>
<dbReference type="EC" id="1.5.1.3" evidence="3 7"/>
<evidence type="ECO:0000256" key="3">
    <source>
        <dbReference type="ARBA" id="ARBA00012856"/>
    </source>
</evidence>
<dbReference type="Pfam" id="PF00186">
    <property type="entry name" value="DHFR_1"/>
    <property type="match status" value="1"/>
</dbReference>
<evidence type="ECO:0000256" key="2">
    <source>
        <dbReference type="ARBA" id="ARBA00009539"/>
    </source>
</evidence>
<dbReference type="AlphaFoldDB" id="A0A1T4VQJ1"/>
<evidence type="ECO:0000256" key="1">
    <source>
        <dbReference type="ARBA" id="ARBA00004903"/>
    </source>
</evidence>
<comment type="similarity">
    <text evidence="2 7 8">Belongs to the dihydrofolate reductase family.</text>
</comment>
<dbReference type="InterPro" id="IPR012259">
    <property type="entry name" value="DHFR"/>
</dbReference>
<dbReference type="SUPFAM" id="SSF53597">
    <property type="entry name" value="Dihydrofolate reductase-like"/>
    <property type="match status" value="1"/>
</dbReference>
<dbReference type="PANTHER" id="PTHR48069">
    <property type="entry name" value="DIHYDROFOLATE REDUCTASE"/>
    <property type="match status" value="1"/>
</dbReference>
<evidence type="ECO:0000313" key="10">
    <source>
        <dbReference type="EMBL" id="SKA67145.1"/>
    </source>
</evidence>
<feature type="domain" description="DHFR" evidence="9">
    <location>
        <begin position="1"/>
        <end position="155"/>
    </location>
</feature>
<keyword evidence="11" id="KW-1185">Reference proteome</keyword>
<dbReference type="PANTHER" id="PTHR48069:SF3">
    <property type="entry name" value="DIHYDROFOLATE REDUCTASE"/>
    <property type="match status" value="1"/>
</dbReference>
<keyword evidence="5 7" id="KW-0521">NADP</keyword>
<dbReference type="GO" id="GO:0004146">
    <property type="term" value="F:dihydrofolate reductase activity"/>
    <property type="evidence" value="ECO:0007669"/>
    <property type="project" value="UniProtKB-EC"/>
</dbReference>
<dbReference type="InterPro" id="IPR017925">
    <property type="entry name" value="DHFR_CS"/>
</dbReference>
<organism evidence="10 11">
    <name type="scientific">Eubacterium uniforme</name>
    <dbReference type="NCBI Taxonomy" id="39495"/>
    <lineage>
        <taxon>Bacteria</taxon>
        <taxon>Bacillati</taxon>
        <taxon>Bacillota</taxon>
        <taxon>Clostridia</taxon>
        <taxon>Eubacteriales</taxon>
        <taxon>Eubacteriaceae</taxon>
        <taxon>Eubacterium</taxon>
    </lineage>
</organism>
<evidence type="ECO:0000313" key="11">
    <source>
        <dbReference type="Proteomes" id="UP000190814"/>
    </source>
</evidence>
<reference evidence="10 11" key="1">
    <citation type="submission" date="2017-02" db="EMBL/GenBank/DDBJ databases">
        <authorList>
            <person name="Peterson S.W."/>
        </authorList>
    </citation>
    <scope>NUCLEOTIDE SEQUENCE [LARGE SCALE GENOMIC DNA]</scope>
    <source>
        <strain evidence="10 11">ATCC 35992</strain>
    </source>
</reference>
<name>A0A1T4VQJ1_9FIRM</name>
<comment type="function">
    <text evidence="7">Key enzyme in folate metabolism. Catalyzes an essential reaction for de novo glycine and purine synthesis, and for DNA precursor synthesis.</text>
</comment>
<keyword evidence="4 7" id="KW-0554">One-carbon metabolism</keyword>
<dbReference type="PROSITE" id="PS00075">
    <property type="entry name" value="DHFR_1"/>
    <property type="match status" value="1"/>
</dbReference>
<evidence type="ECO:0000256" key="7">
    <source>
        <dbReference type="PIRNR" id="PIRNR000194"/>
    </source>
</evidence>
<dbReference type="PRINTS" id="PR00070">
    <property type="entry name" value="DHFR"/>
</dbReference>
<evidence type="ECO:0000256" key="4">
    <source>
        <dbReference type="ARBA" id="ARBA00022563"/>
    </source>
</evidence>
<evidence type="ECO:0000256" key="5">
    <source>
        <dbReference type="ARBA" id="ARBA00022857"/>
    </source>
</evidence>
<dbReference type="EMBL" id="FUXZ01000008">
    <property type="protein sequence ID" value="SKA67145.1"/>
    <property type="molecule type" value="Genomic_DNA"/>
</dbReference>
<evidence type="ECO:0000259" key="9">
    <source>
        <dbReference type="PROSITE" id="PS51330"/>
    </source>
</evidence>
<accession>A0A1T4VQJ1</accession>
<dbReference type="InterPro" id="IPR024072">
    <property type="entry name" value="DHFR-like_dom_sf"/>
</dbReference>
<dbReference type="GO" id="GO:0050661">
    <property type="term" value="F:NADP binding"/>
    <property type="evidence" value="ECO:0007669"/>
    <property type="project" value="InterPro"/>
</dbReference>
<dbReference type="UniPathway" id="UPA00077">
    <property type="reaction ID" value="UER00158"/>
</dbReference>
<keyword evidence="6 7" id="KW-0560">Oxidoreductase</keyword>
<dbReference type="OrthoDB" id="9804315at2"/>
<dbReference type="GO" id="GO:0046452">
    <property type="term" value="P:dihydrofolate metabolic process"/>
    <property type="evidence" value="ECO:0007669"/>
    <property type="project" value="TreeGrafter"/>
</dbReference>
<dbReference type="Proteomes" id="UP000190814">
    <property type="component" value="Unassembled WGS sequence"/>
</dbReference>
<dbReference type="GO" id="GO:0046655">
    <property type="term" value="P:folic acid metabolic process"/>
    <property type="evidence" value="ECO:0007669"/>
    <property type="project" value="TreeGrafter"/>
</dbReference>